<evidence type="ECO:0000313" key="2">
    <source>
        <dbReference type="Proteomes" id="UP000325375"/>
    </source>
</evidence>
<sequence>MPKLDNFVAIDWLSGPDKIYFFFKDTDTYSRFDIGNNKVPAGYPAPTRGNWDAFDPHTKDLLFGFTTTSSSLKNGLFDEDIAWLFFYDADTPTVCKYNQDKDKVSGFYKVADTHWSPILPYFDEIIAATWEGPRSGNSVIRFLLKGARYLSFHGTKHTLTLHKFGNDRLGALLPYHERIITAAKNDRIFADDYWYIFLTNNQYLVYNMDEDKLESGPHYVNEGNWPGLLRG</sequence>
<dbReference type="EMBL" id="CABVHX010000010">
    <property type="protein sequence ID" value="VVO03643.1"/>
    <property type="molecule type" value="Genomic_DNA"/>
</dbReference>
<proteinExistence type="predicted"/>
<name>A0A5E7CFN9_PSEFL</name>
<evidence type="ECO:0000313" key="1">
    <source>
        <dbReference type="EMBL" id="VVO03643.1"/>
    </source>
</evidence>
<dbReference type="RefSeq" id="WP_150603398.1">
    <property type="nucleotide sequence ID" value="NZ_CABVHX010000010.1"/>
</dbReference>
<protein>
    <recommendedName>
        <fullName evidence="3">Hemopexin</fullName>
    </recommendedName>
</protein>
<organism evidence="1 2">
    <name type="scientific">Pseudomonas fluorescens</name>
    <dbReference type="NCBI Taxonomy" id="294"/>
    <lineage>
        <taxon>Bacteria</taxon>
        <taxon>Pseudomonadati</taxon>
        <taxon>Pseudomonadota</taxon>
        <taxon>Gammaproteobacteria</taxon>
        <taxon>Pseudomonadales</taxon>
        <taxon>Pseudomonadaceae</taxon>
        <taxon>Pseudomonas</taxon>
    </lineage>
</organism>
<accession>A0A5E7CFN9</accession>
<dbReference type="Proteomes" id="UP000325375">
    <property type="component" value="Unassembled WGS sequence"/>
</dbReference>
<gene>
    <name evidence="1" type="ORF">PS718_02870</name>
</gene>
<dbReference type="AlphaFoldDB" id="A0A5E7CFN9"/>
<reference evidence="1 2" key="1">
    <citation type="submission" date="2019-09" db="EMBL/GenBank/DDBJ databases">
        <authorList>
            <person name="Chandra G."/>
            <person name="Truman W A."/>
        </authorList>
    </citation>
    <scope>NUCLEOTIDE SEQUENCE [LARGE SCALE GENOMIC DNA]</scope>
    <source>
        <strain evidence="1">PS718</strain>
    </source>
</reference>
<evidence type="ECO:0008006" key="3">
    <source>
        <dbReference type="Google" id="ProtNLM"/>
    </source>
</evidence>